<protein>
    <submittedName>
        <fullName evidence="1">Uncharacterized protein</fullName>
    </submittedName>
</protein>
<evidence type="ECO:0000313" key="2">
    <source>
        <dbReference type="Proteomes" id="UP000664417"/>
    </source>
</evidence>
<proteinExistence type="predicted"/>
<dbReference type="Proteomes" id="UP000664417">
    <property type="component" value="Unassembled WGS sequence"/>
</dbReference>
<accession>A0A8J7U2M9</accession>
<dbReference type="RefSeq" id="WP_207856664.1">
    <property type="nucleotide sequence ID" value="NZ_JAFREP010000002.1"/>
</dbReference>
<gene>
    <name evidence="1" type="ORF">J3U88_03080</name>
</gene>
<reference evidence="1" key="1">
    <citation type="submission" date="2021-03" db="EMBL/GenBank/DDBJ databases">
        <authorList>
            <person name="Wang G."/>
        </authorList>
    </citation>
    <scope>NUCLEOTIDE SEQUENCE</scope>
    <source>
        <strain evidence="1">KCTC 12899</strain>
    </source>
</reference>
<evidence type="ECO:0000313" key="1">
    <source>
        <dbReference type="EMBL" id="MBO1317428.1"/>
    </source>
</evidence>
<organism evidence="1 2">
    <name type="scientific">Acanthopleuribacter pedis</name>
    <dbReference type="NCBI Taxonomy" id="442870"/>
    <lineage>
        <taxon>Bacteria</taxon>
        <taxon>Pseudomonadati</taxon>
        <taxon>Acidobacteriota</taxon>
        <taxon>Holophagae</taxon>
        <taxon>Acanthopleuribacterales</taxon>
        <taxon>Acanthopleuribacteraceae</taxon>
        <taxon>Acanthopleuribacter</taxon>
    </lineage>
</organism>
<name>A0A8J7U2M9_9BACT</name>
<comment type="caution">
    <text evidence="1">The sequence shown here is derived from an EMBL/GenBank/DDBJ whole genome shotgun (WGS) entry which is preliminary data.</text>
</comment>
<keyword evidence="2" id="KW-1185">Reference proteome</keyword>
<sequence length="75" mass="8803">MSATNQPRLEVRLSQLHDTLAEQRLEAARGTAEIEGVHRRLRLLHQRLNQHQRSMHLIQERLKRCTAMLRGLNSK</sequence>
<dbReference type="EMBL" id="JAFREP010000002">
    <property type="protein sequence ID" value="MBO1317428.1"/>
    <property type="molecule type" value="Genomic_DNA"/>
</dbReference>
<dbReference type="AlphaFoldDB" id="A0A8J7U2M9"/>